<organism evidence="6 7">
    <name type="scientific">Ogataea polymorpha</name>
    <dbReference type="NCBI Taxonomy" id="460523"/>
    <lineage>
        <taxon>Eukaryota</taxon>
        <taxon>Fungi</taxon>
        <taxon>Dikarya</taxon>
        <taxon>Ascomycota</taxon>
        <taxon>Saccharomycotina</taxon>
        <taxon>Pichiomycetes</taxon>
        <taxon>Pichiales</taxon>
        <taxon>Pichiaceae</taxon>
        <taxon>Ogataea</taxon>
    </lineage>
</organism>
<dbReference type="PANTHER" id="PTHR11362:SF82">
    <property type="entry name" value="PHOSPHATIDYLETHANOLAMINE-BINDING PROTEIN 4"/>
    <property type="match status" value="1"/>
</dbReference>
<dbReference type="PANTHER" id="PTHR11362">
    <property type="entry name" value="PHOSPHATIDYLETHANOLAMINE-BINDING PROTEIN"/>
    <property type="match status" value="1"/>
</dbReference>
<evidence type="ECO:0000256" key="5">
    <source>
        <dbReference type="ARBA" id="ARBA00039444"/>
    </source>
</evidence>
<keyword evidence="2" id="KW-0496">Mitochondrion</keyword>
<evidence type="ECO:0000256" key="4">
    <source>
        <dbReference type="ARBA" id="ARBA00038016"/>
    </source>
</evidence>
<dbReference type="FunFam" id="3.90.280.10:FF:000004">
    <property type="entry name" value="Mitochondrial large ribosomal subunit YmL35"/>
    <property type="match status" value="1"/>
</dbReference>
<dbReference type="RefSeq" id="XP_018213508.1">
    <property type="nucleotide sequence ID" value="XM_018357941.1"/>
</dbReference>
<comment type="similarity">
    <text evidence="4">Belongs to the phosphatidylethanolamine-binding protein family. Mitochondrion-specific ribosomal protein mL38 subfamily.</text>
</comment>
<evidence type="ECO:0000256" key="3">
    <source>
        <dbReference type="ARBA" id="ARBA00037226"/>
    </source>
</evidence>
<keyword evidence="7" id="KW-1185">Reference proteome</keyword>
<comment type="caution">
    <text evidence="6">The sequence shown here is derived from an EMBL/GenBank/DDBJ whole genome shotgun (WGS) entry which is preliminary data.</text>
</comment>
<dbReference type="SUPFAM" id="SSF49777">
    <property type="entry name" value="PEBP-like"/>
    <property type="match status" value="1"/>
</dbReference>
<dbReference type="Pfam" id="PF01161">
    <property type="entry name" value="PBP"/>
    <property type="match status" value="1"/>
</dbReference>
<dbReference type="CDD" id="cd00866">
    <property type="entry name" value="PEBP_euk"/>
    <property type="match status" value="1"/>
</dbReference>
<dbReference type="Gene3D" id="3.90.280.10">
    <property type="entry name" value="PEBP-like"/>
    <property type="match status" value="1"/>
</dbReference>
<dbReference type="Proteomes" id="UP000788993">
    <property type="component" value="Unassembled WGS sequence"/>
</dbReference>
<reference evidence="6" key="1">
    <citation type="journal article" date="2021" name="Open Biol.">
        <title>Shared evolutionary footprints suggest mitochondrial oxidative damage underlies multiple complex I losses in fungi.</title>
        <authorList>
            <person name="Schikora-Tamarit M.A."/>
            <person name="Marcet-Houben M."/>
            <person name="Nosek J."/>
            <person name="Gabaldon T."/>
        </authorList>
    </citation>
    <scope>NUCLEOTIDE SEQUENCE</scope>
    <source>
        <strain evidence="6">NCAIM Y.01608</strain>
    </source>
</reference>
<comment type="function">
    <text evidence="3">Component of the mitochondrial ribosome (mitoribosome), a dedicated translation machinery responsible for the synthesis of mitochondrial genome-encoded proteins, including at least some of the essential transmembrane subunits of the mitochondrial respiratory chain. The mitoribosomes are attached to the mitochondrial inner membrane and translation products are cotranslationally integrated into the membrane.</text>
</comment>
<dbReference type="GO" id="GO:0033617">
    <property type="term" value="P:mitochondrial respiratory chain complex IV assembly"/>
    <property type="evidence" value="ECO:0007669"/>
    <property type="project" value="EnsemblFungi"/>
</dbReference>
<dbReference type="Gene3D" id="1.20.58.1180">
    <property type="match status" value="1"/>
</dbReference>
<dbReference type="OrthoDB" id="2153661at2759"/>
<proteinExistence type="inferred from homology"/>
<dbReference type="InterPro" id="IPR035810">
    <property type="entry name" value="PEBP_euk"/>
</dbReference>
<name>A0A1B7SQT3_9ASCO</name>
<dbReference type="InterPro" id="IPR036610">
    <property type="entry name" value="PEBP-like_sf"/>
</dbReference>
<protein>
    <recommendedName>
        <fullName evidence="5">Large ribosomal subunit protein mL38</fullName>
    </recommendedName>
</protein>
<evidence type="ECO:0000313" key="6">
    <source>
        <dbReference type="EMBL" id="KAH3658943.1"/>
    </source>
</evidence>
<dbReference type="EMBL" id="JAEUBD010001571">
    <property type="protein sequence ID" value="KAH3658943.1"/>
    <property type="molecule type" value="Genomic_DNA"/>
</dbReference>
<sequence>MSVSKGVWSKFVKRSPSLALRNKALRTVLLSPDLPYGPVSLRSKASRRKYQSIEGLDQIYPLAYEILEKRSEDIYSKIESLDKNSPTYAEQKEKLEVAAEKFNPEVVYMAEYMKNSLDRTQPVFRYYMKKEWEGYSKMLLMQRLETLAVIPDTLPTLEPEVEVKLKFPHNNQDRWIQPGTLLSSNVTKMPPSLEVIEFKETTGDLYTVLMVDPDTPDLAQDSYSTTLLWGVKDVTLSNTDSVIDAKKLMQNEDCEFVEYLPPVCEKNTGKHRIAFWVFRQDGPLRNAPKGLKREFFKIRQFVEDNKLTPVGAHVIRTLWDRNTENVRKMYGLPEGRVFTRERVPFLKS</sequence>
<dbReference type="GO" id="GO:0003735">
    <property type="term" value="F:structural constituent of ribosome"/>
    <property type="evidence" value="ECO:0007669"/>
    <property type="project" value="EnsemblFungi"/>
</dbReference>
<dbReference type="AlphaFoldDB" id="A0A1B7SQT3"/>
<evidence type="ECO:0000256" key="2">
    <source>
        <dbReference type="ARBA" id="ARBA00023128"/>
    </source>
</evidence>
<dbReference type="InterPro" id="IPR008914">
    <property type="entry name" value="PEBP"/>
</dbReference>
<gene>
    <name evidence="6" type="ORF">OGATHE_006669</name>
</gene>
<accession>A0A1B7SQT3</accession>
<evidence type="ECO:0000313" key="7">
    <source>
        <dbReference type="Proteomes" id="UP000788993"/>
    </source>
</evidence>
<dbReference type="GO" id="GO:0005762">
    <property type="term" value="C:mitochondrial large ribosomal subunit"/>
    <property type="evidence" value="ECO:0007669"/>
    <property type="project" value="EnsemblFungi"/>
</dbReference>
<reference evidence="6" key="2">
    <citation type="submission" date="2021-01" db="EMBL/GenBank/DDBJ databases">
        <authorList>
            <person name="Schikora-Tamarit M.A."/>
        </authorList>
    </citation>
    <scope>NUCLEOTIDE SEQUENCE</scope>
    <source>
        <strain evidence="6">NCAIM Y.01608</strain>
    </source>
</reference>
<comment type="subcellular location">
    <subcellularLocation>
        <location evidence="1">Mitochondrion</location>
    </subcellularLocation>
</comment>
<evidence type="ECO:0000256" key="1">
    <source>
        <dbReference type="ARBA" id="ARBA00004173"/>
    </source>
</evidence>